<protein>
    <submittedName>
        <fullName evidence="1">Uncharacterized protein</fullName>
    </submittedName>
</protein>
<keyword evidence="2" id="KW-1185">Reference proteome</keyword>
<accession>A0ABS8VNQ5</accession>
<name>A0ABS8VNQ5_DATST</name>
<evidence type="ECO:0000313" key="2">
    <source>
        <dbReference type="Proteomes" id="UP000823775"/>
    </source>
</evidence>
<gene>
    <name evidence="1" type="ORF">HAX54_040292</name>
</gene>
<evidence type="ECO:0000313" key="1">
    <source>
        <dbReference type="EMBL" id="MCE0481992.1"/>
    </source>
</evidence>
<sequence>MGKIPISCPVVGSRQMEVEIGFKYVPALQNLRTCTGNLGENITLSFDTTQFKEVISNSGNLQSNIEPLCIKHINLEVLVSQVPIYESLTDELFSYFHLRTLLVRVNQDVLNCNFIQVLLDELKRQNRDRTKRYKCSNYMCWRYALKSFEILESTTTTKQGAHQISLEFLWHLP</sequence>
<dbReference type="EMBL" id="JACEIK010005671">
    <property type="protein sequence ID" value="MCE0481992.1"/>
    <property type="molecule type" value="Genomic_DNA"/>
</dbReference>
<dbReference type="Proteomes" id="UP000823775">
    <property type="component" value="Unassembled WGS sequence"/>
</dbReference>
<comment type="caution">
    <text evidence="1">The sequence shown here is derived from an EMBL/GenBank/DDBJ whole genome shotgun (WGS) entry which is preliminary data.</text>
</comment>
<proteinExistence type="predicted"/>
<organism evidence="1 2">
    <name type="scientific">Datura stramonium</name>
    <name type="common">Jimsonweed</name>
    <name type="synonym">Common thornapple</name>
    <dbReference type="NCBI Taxonomy" id="4076"/>
    <lineage>
        <taxon>Eukaryota</taxon>
        <taxon>Viridiplantae</taxon>
        <taxon>Streptophyta</taxon>
        <taxon>Embryophyta</taxon>
        <taxon>Tracheophyta</taxon>
        <taxon>Spermatophyta</taxon>
        <taxon>Magnoliopsida</taxon>
        <taxon>eudicotyledons</taxon>
        <taxon>Gunneridae</taxon>
        <taxon>Pentapetalae</taxon>
        <taxon>asterids</taxon>
        <taxon>lamiids</taxon>
        <taxon>Solanales</taxon>
        <taxon>Solanaceae</taxon>
        <taxon>Solanoideae</taxon>
        <taxon>Datureae</taxon>
        <taxon>Datura</taxon>
    </lineage>
</organism>
<reference evidence="1 2" key="1">
    <citation type="journal article" date="2021" name="BMC Genomics">
        <title>Datura genome reveals duplications of psychoactive alkaloid biosynthetic genes and high mutation rate following tissue culture.</title>
        <authorList>
            <person name="Rajewski A."/>
            <person name="Carter-House D."/>
            <person name="Stajich J."/>
            <person name="Litt A."/>
        </authorList>
    </citation>
    <scope>NUCLEOTIDE SEQUENCE [LARGE SCALE GENOMIC DNA]</scope>
    <source>
        <strain evidence="1">AR-01</strain>
    </source>
</reference>